<gene>
    <name evidence="1" type="ORF">SR858_12725</name>
</gene>
<dbReference type="EMBL" id="CP140152">
    <property type="protein sequence ID" value="WQH07156.1"/>
    <property type="molecule type" value="Genomic_DNA"/>
</dbReference>
<dbReference type="GeneID" id="43166979"/>
<evidence type="ECO:0000313" key="2">
    <source>
        <dbReference type="Proteomes" id="UP001326110"/>
    </source>
</evidence>
<dbReference type="RefSeq" id="WP_154819823.1">
    <property type="nucleotide sequence ID" value="NZ_CP140152.1"/>
</dbReference>
<accession>A0ABZ0Y517</accession>
<keyword evidence="2" id="KW-1185">Reference proteome</keyword>
<name>A0ABZ0Y517_9BURK</name>
<evidence type="ECO:0000313" key="1">
    <source>
        <dbReference type="EMBL" id="WQH07156.1"/>
    </source>
</evidence>
<reference evidence="1 2" key="1">
    <citation type="submission" date="2023-11" db="EMBL/GenBank/DDBJ databases">
        <title>MicrobeMod: A computational toolkit for identifying prokaryotic methylation and restriction-modification with nanopore sequencing.</title>
        <authorList>
            <person name="Crits-Christoph A."/>
            <person name="Kang S.C."/>
            <person name="Lee H."/>
            <person name="Ostrov N."/>
        </authorList>
    </citation>
    <scope>NUCLEOTIDE SEQUENCE [LARGE SCALE GENOMIC DNA]</scope>
    <source>
        <strain evidence="1 2">ATCC 25935</strain>
    </source>
</reference>
<sequence length="175" mass="19198">MWSKIASAVAIPIVLAVVGWVVQDSISSESIKKDYVTLAIGMLQDEKVKDPELRAWALSIVRQNSPVPLSSQLQGKIILGAMQAASPVPWPPMPDFAMKPPAKLQDFPLEKIKRGELDNYDLAKGWADAHIAASSTAITLTSLQELVRVRDKLQAEVREKTLARESKSIADEAKK</sequence>
<dbReference type="Proteomes" id="UP001326110">
    <property type="component" value="Chromosome"/>
</dbReference>
<protein>
    <submittedName>
        <fullName evidence="1">Uncharacterized protein</fullName>
    </submittedName>
</protein>
<proteinExistence type="predicted"/>
<organism evidence="1 2">
    <name type="scientific">Duganella zoogloeoides</name>
    <dbReference type="NCBI Taxonomy" id="75659"/>
    <lineage>
        <taxon>Bacteria</taxon>
        <taxon>Pseudomonadati</taxon>
        <taxon>Pseudomonadota</taxon>
        <taxon>Betaproteobacteria</taxon>
        <taxon>Burkholderiales</taxon>
        <taxon>Oxalobacteraceae</taxon>
        <taxon>Telluria group</taxon>
        <taxon>Duganella</taxon>
    </lineage>
</organism>